<feature type="region of interest" description="Disordered" evidence="5">
    <location>
        <begin position="296"/>
        <end position="316"/>
    </location>
</feature>
<dbReference type="Pfam" id="PF04615">
    <property type="entry name" value="Utp14"/>
    <property type="match status" value="1"/>
</dbReference>
<keyword evidence="3" id="KW-0597">Phosphoprotein</keyword>
<gene>
    <name evidence="6" type="primary">ORF98235</name>
</gene>
<feature type="compositionally biased region" description="Basic residues" evidence="5">
    <location>
        <begin position="522"/>
        <end position="531"/>
    </location>
</feature>
<evidence type="ECO:0000256" key="5">
    <source>
        <dbReference type="SAM" id="MobiDB-lite"/>
    </source>
</evidence>
<feature type="compositionally biased region" description="Polar residues" evidence="5">
    <location>
        <begin position="507"/>
        <end position="516"/>
    </location>
</feature>
<dbReference type="GO" id="GO:0006364">
    <property type="term" value="P:rRNA processing"/>
    <property type="evidence" value="ECO:0007669"/>
    <property type="project" value="InterPro"/>
</dbReference>
<dbReference type="AlphaFoldDB" id="A0A0B7A5Z1"/>
<feature type="region of interest" description="Disordered" evidence="5">
    <location>
        <begin position="380"/>
        <end position="405"/>
    </location>
</feature>
<name>A0A0B7A5Z1_9EUPU</name>
<evidence type="ECO:0000313" key="6">
    <source>
        <dbReference type="EMBL" id="CEK76057.1"/>
    </source>
</evidence>
<feature type="compositionally biased region" description="Basic residues" evidence="5">
    <location>
        <begin position="747"/>
        <end position="757"/>
    </location>
</feature>
<feature type="region of interest" description="Disordered" evidence="5">
    <location>
        <begin position="737"/>
        <end position="757"/>
    </location>
</feature>
<evidence type="ECO:0008006" key="7">
    <source>
        <dbReference type="Google" id="ProtNLM"/>
    </source>
</evidence>
<feature type="compositionally biased region" description="Basic and acidic residues" evidence="5">
    <location>
        <begin position="624"/>
        <end position="638"/>
    </location>
</feature>
<feature type="compositionally biased region" description="Basic and acidic residues" evidence="5">
    <location>
        <begin position="596"/>
        <end position="613"/>
    </location>
</feature>
<dbReference type="InterPro" id="IPR006709">
    <property type="entry name" value="SSU_processome_Utp14"/>
</dbReference>
<feature type="region of interest" description="Disordered" evidence="5">
    <location>
        <begin position="1"/>
        <end position="20"/>
    </location>
</feature>
<keyword evidence="4" id="KW-0539">Nucleus</keyword>
<evidence type="ECO:0000256" key="4">
    <source>
        <dbReference type="ARBA" id="ARBA00023242"/>
    </source>
</evidence>
<feature type="region of interest" description="Disordered" evidence="5">
    <location>
        <begin position="596"/>
        <end position="638"/>
    </location>
</feature>
<feature type="compositionally biased region" description="Acidic residues" evidence="5">
    <location>
        <begin position="563"/>
        <end position="574"/>
    </location>
</feature>
<dbReference type="EMBL" id="HACG01029192">
    <property type="protein sequence ID" value="CEK76057.1"/>
    <property type="molecule type" value="Transcribed_RNA"/>
</dbReference>
<evidence type="ECO:0000256" key="1">
    <source>
        <dbReference type="ARBA" id="ARBA00004604"/>
    </source>
</evidence>
<reference evidence="6" key="1">
    <citation type="submission" date="2014-12" db="EMBL/GenBank/DDBJ databases">
        <title>Insight into the proteome of Arion vulgaris.</title>
        <authorList>
            <person name="Aradska J."/>
            <person name="Bulat T."/>
            <person name="Smidak R."/>
            <person name="Sarate P."/>
            <person name="Gangsoo J."/>
            <person name="Sialana F."/>
            <person name="Bilban M."/>
            <person name="Lubec G."/>
        </authorList>
    </citation>
    <scope>NUCLEOTIDE SEQUENCE</scope>
    <source>
        <tissue evidence="6">Skin</tissue>
    </source>
</reference>
<dbReference type="PANTHER" id="PTHR14150">
    <property type="entry name" value="U3 SMALL NUCLEOLAR RNA-ASSOCIATED PROTEIN 14"/>
    <property type="match status" value="1"/>
</dbReference>
<comment type="similarity">
    <text evidence="2">Belongs to the UTP14 family.</text>
</comment>
<sequence length="757" mass="86861">MAEHEEESMENIADEEEEINDGVHEKLLNSIFALDGRKRQKNVVRGLPSTSNNVDLTVHAGTHKIQLEDLKLKSKNFHSQLKKPQSGMDTEKAHRQIARETMVAEMTKWEPVVQDIRAAPQTIFSKRPYGIHMHKAVQPKSFTPRTPLEKEIYEALGKSEDILRPDEEMTVAETKALKAMSVKEAKERRAELLKHHELLSRMELKAKWQNKIKSKRYRKIVRKEKVTNEKKMMEELKKTDPEAFLEKLDQIEKARMEERLTLKHRGGGKFSRLHKAYSKFDDKTREAVQEMLQKSRELTKKLQTASSSDDEGNISDDMDINEMVQKSENLINNINEDDDVDEETRKTDIRAKQLEILKAVHKKAGGWLDAPHTTYVYSQPESGASVDGSNQPIHGDSSAENNSVTNVDLDISTTKPDVDLEIHTKEPSHSHLGVGEEVDVNILKQTHSSVEMVDNSLPKSQSKSIVAIDSSSKNLLDSLQNKKSQHLENSDLEKYDVTKTSGLGRKQSISQSQLNASDEPKKKKRKRNKKNKNQDSENSSIAAGRKETPVKEINLQAVSDKADDSDDNDGEENDDRMKVTMEELFQDEDVVEEFVKEKAEAEEKSRPKFEDTKLPGWGNWAGPDYKDNKQNEKQKKRAIERAKRIQLRQQKIKQPYVWLNPNKDDAIRKLQPKSVPFPYTSVQQYEASLRQPVSRGFVRETAFKLLTKPEVVTKLGHIIKPLDKDDYFKKPELADFEENETKVGSHEKKRRQRKSVR</sequence>
<feature type="compositionally biased region" description="Basic and acidic residues" evidence="5">
    <location>
        <begin position="737"/>
        <end position="746"/>
    </location>
</feature>
<dbReference type="GO" id="GO:0032040">
    <property type="term" value="C:small-subunit processome"/>
    <property type="evidence" value="ECO:0007669"/>
    <property type="project" value="InterPro"/>
</dbReference>
<comment type="subcellular location">
    <subcellularLocation>
        <location evidence="1">Nucleus</location>
        <location evidence="1">Nucleolus</location>
    </subcellularLocation>
</comment>
<accession>A0A0B7A5Z1</accession>
<evidence type="ECO:0000256" key="3">
    <source>
        <dbReference type="ARBA" id="ARBA00022553"/>
    </source>
</evidence>
<feature type="region of interest" description="Disordered" evidence="5">
    <location>
        <begin position="490"/>
        <end position="578"/>
    </location>
</feature>
<organism evidence="6">
    <name type="scientific">Arion vulgaris</name>
    <dbReference type="NCBI Taxonomy" id="1028688"/>
    <lineage>
        <taxon>Eukaryota</taxon>
        <taxon>Metazoa</taxon>
        <taxon>Spiralia</taxon>
        <taxon>Lophotrochozoa</taxon>
        <taxon>Mollusca</taxon>
        <taxon>Gastropoda</taxon>
        <taxon>Heterobranchia</taxon>
        <taxon>Euthyneura</taxon>
        <taxon>Panpulmonata</taxon>
        <taxon>Eupulmonata</taxon>
        <taxon>Stylommatophora</taxon>
        <taxon>Helicina</taxon>
        <taxon>Arionoidea</taxon>
        <taxon>Arionidae</taxon>
        <taxon>Arion</taxon>
    </lineage>
</organism>
<evidence type="ECO:0000256" key="2">
    <source>
        <dbReference type="ARBA" id="ARBA00007774"/>
    </source>
</evidence>
<protein>
    <recommendedName>
        <fullName evidence="7">U3 small nucleolar RNA-associated protein 14 homolog A</fullName>
    </recommendedName>
</protein>
<proteinExistence type="inferred from homology"/>
<dbReference type="PANTHER" id="PTHR14150:SF12">
    <property type="entry name" value="U3 SMALL NUCLEOLAR RNA-ASSOCIATED PROTEIN 14 HOMOLOG A"/>
    <property type="match status" value="1"/>
</dbReference>